<comment type="caution">
    <text evidence="1">The sequence shown here is derived from an EMBL/GenBank/DDBJ whole genome shotgun (WGS) entry which is preliminary data.</text>
</comment>
<accession>A0A6L2ZVC5</accession>
<sequence length="142" mass="16440">MDWKDIIKNTGIEVIWIEKEYTEEGSYIPKCSLYPNGAIVLNLAIHCDRIEYIALHEIGHLVSGKALTIVNNRLKAITHTRNEALANRYVFRNIAPRYVEENQYDRTWASPHKLCEFLNIEATFENIGIAQEEIDIVLGYNF</sequence>
<dbReference type="Proteomes" id="UP000504756">
    <property type="component" value="Unassembled WGS sequence"/>
</dbReference>
<evidence type="ECO:0000313" key="2">
    <source>
        <dbReference type="Proteomes" id="UP000504756"/>
    </source>
</evidence>
<gene>
    <name evidence="1" type="ORF">ikelab_07750</name>
</gene>
<dbReference type="RefSeq" id="WP_176490155.1">
    <property type="nucleotide sequence ID" value="NZ_BLXU01000004.1"/>
</dbReference>
<evidence type="ECO:0000313" key="1">
    <source>
        <dbReference type="EMBL" id="GFO51500.1"/>
    </source>
</evidence>
<evidence type="ECO:0008006" key="3">
    <source>
        <dbReference type="Google" id="ProtNLM"/>
    </source>
</evidence>
<proteinExistence type="predicted"/>
<organism evidence="1 2">
    <name type="scientific">Lactococcus garvieae</name>
    <dbReference type="NCBI Taxonomy" id="1363"/>
    <lineage>
        <taxon>Bacteria</taxon>
        <taxon>Bacillati</taxon>
        <taxon>Bacillota</taxon>
        <taxon>Bacilli</taxon>
        <taxon>Lactobacillales</taxon>
        <taxon>Streptococcaceae</taxon>
        <taxon>Lactococcus</taxon>
    </lineage>
</organism>
<reference evidence="1 2" key="1">
    <citation type="submission" date="2020-06" db="EMBL/GenBank/DDBJ databases">
        <title>Draft genome sequence of Lactic acid bacteria from Okinawan-style tofu.</title>
        <authorList>
            <person name="Takara I."/>
            <person name="Ikematsu S."/>
        </authorList>
    </citation>
    <scope>NUCLEOTIDE SEQUENCE [LARGE SCALE GENOMIC DNA]</scope>
    <source>
        <strain evidence="2">lg38</strain>
    </source>
</reference>
<name>A0A6L2ZVC5_9LACT</name>
<protein>
    <recommendedName>
        <fullName evidence="3">IrrE N-terminal-like domain-containing protein</fullName>
    </recommendedName>
</protein>
<dbReference type="EMBL" id="BLXU01000004">
    <property type="protein sequence ID" value="GFO51500.1"/>
    <property type="molecule type" value="Genomic_DNA"/>
</dbReference>
<dbReference type="AlphaFoldDB" id="A0A6L2ZVC5"/>